<feature type="non-terminal residue" evidence="2">
    <location>
        <position position="114"/>
    </location>
</feature>
<keyword evidence="3" id="KW-1185">Reference proteome</keyword>
<evidence type="ECO:0000313" key="3">
    <source>
        <dbReference type="Proteomes" id="UP000789901"/>
    </source>
</evidence>
<comment type="caution">
    <text evidence="2">The sequence shown here is derived from an EMBL/GenBank/DDBJ whole genome shotgun (WGS) entry which is preliminary data.</text>
</comment>
<feature type="non-terminal residue" evidence="2">
    <location>
        <position position="1"/>
    </location>
</feature>
<name>A0ABN7WEZ4_GIGMA</name>
<protein>
    <submittedName>
        <fullName evidence="2">6815_t:CDS:1</fullName>
    </submittedName>
</protein>
<dbReference type="EMBL" id="CAJVQB010041494">
    <property type="protein sequence ID" value="CAG8829567.1"/>
    <property type="molecule type" value="Genomic_DNA"/>
</dbReference>
<sequence length="114" mass="13335">ELEYYFLFTKENNSSDSQIKATTTFPEIGSLAAFGRSLFLLRGLVINQSDKDRAEKTFEIILFTFQKIIALKYWLDSLELLPLLFNDEKDVLNDEQNVQNNEKNDQKDKTDVYK</sequence>
<dbReference type="Proteomes" id="UP000789901">
    <property type="component" value="Unassembled WGS sequence"/>
</dbReference>
<evidence type="ECO:0000256" key="1">
    <source>
        <dbReference type="SAM" id="MobiDB-lite"/>
    </source>
</evidence>
<evidence type="ECO:0000313" key="2">
    <source>
        <dbReference type="EMBL" id="CAG8829567.1"/>
    </source>
</evidence>
<proteinExistence type="predicted"/>
<accession>A0ABN7WEZ4</accession>
<feature type="compositionally biased region" description="Basic and acidic residues" evidence="1">
    <location>
        <begin position="102"/>
        <end position="114"/>
    </location>
</feature>
<feature type="region of interest" description="Disordered" evidence="1">
    <location>
        <begin position="95"/>
        <end position="114"/>
    </location>
</feature>
<organism evidence="2 3">
    <name type="scientific">Gigaspora margarita</name>
    <dbReference type="NCBI Taxonomy" id="4874"/>
    <lineage>
        <taxon>Eukaryota</taxon>
        <taxon>Fungi</taxon>
        <taxon>Fungi incertae sedis</taxon>
        <taxon>Mucoromycota</taxon>
        <taxon>Glomeromycotina</taxon>
        <taxon>Glomeromycetes</taxon>
        <taxon>Diversisporales</taxon>
        <taxon>Gigasporaceae</taxon>
        <taxon>Gigaspora</taxon>
    </lineage>
</organism>
<gene>
    <name evidence="2" type="ORF">GMARGA_LOCUS30021</name>
</gene>
<reference evidence="2 3" key="1">
    <citation type="submission" date="2021-06" db="EMBL/GenBank/DDBJ databases">
        <authorList>
            <person name="Kallberg Y."/>
            <person name="Tangrot J."/>
            <person name="Rosling A."/>
        </authorList>
    </citation>
    <scope>NUCLEOTIDE SEQUENCE [LARGE SCALE GENOMIC DNA]</scope>
    <source>
        <strain evidence="2 3">120-4 pot B 10/14</strain>
    </source>
</reference>